<evidence type="ECO:0000313" key="3">
    <source>
        <dbReference type="EMBL" id="KMZ62510.1"/>
    </source>
</evidence>
<evidence type="ECO:0000256" key="1">
    <source>
        <dbReference type="SAM" id="Coils"/>
    </source>
</evidence>
<name>A0A0K9P2S3_ZOSMR</name>
<dbReference type="AlphaFoldDB" id="A0A0K9P2S3"/>
<keyword evidence="1" id="KW-0175">Coiled coil</keyword>
<feature type="coiled-coil region" evidence="1">
    <location>
        <begin position="246"/>
        <end position="280"/>
    </location>
</feature>
<organism evidence="3 4">
    <name type="scientific">Zostera marina</name>
    <name type="common">Eelgrass</name>
    <dbReference type="NCBI Taxonomy" id="29655"/>
    <lineage>
        <taxon>Eukaryota</taxon>
        <taxon>Viridiplantae</taxon>
        <taxon>Streptophyta</taxon>
        <taxon>Embryophyta</taxon>
        <taxon>Tracheophyta</taxon>
        <taxon>Spermatophyta</taxon>
        <taxon>Magnoliopsida</taxon>
        <taxon>Liliopsida</taxon>
        <taxon>Zosteraceae</taxon>
        <taxon>Zostera</taxon>
    </lineage>
</organism>
<reference evidence="4" key="1">
    <citation type="journal article" date="2016" name="Nature">
        <title>The genome of the seagrass Zostera marina reveals angiosperm adaptation to the sea.</title>
        <authorList>
            <person name="Olsen J.L."/>
            <person name="Rouze P."/>
            <person name="Verhelst B."/>
            <person name="Lin Y.-C."/>
            <person name="Bayer T."/>
            <person name="Collen J."/>
            <person name="Dattolo E."/>
            <person name="De Paoli E."/>
            <person name="Dittami S."/>
            <person name="Maumus F."/>
            <person name="Michel G."/>
            <person name="Kersting A."/>
            <person name="Lauritano C."/>
            <person name="Lohaus R."/>
            <person name="Toepel M."/>
            <person name="Tonon T."/>
            <person name="Vanneste K."/>
            <person name="Amirebrahimi M."/>
            <person name="Brakel J."/>
            <person name="Bostroem C."/>
            <person name="Chovatia M."/>
            <person name="Grimwood J."/>
            <person name="Jenkins J.W."/>
            <person name="Jueterbock A."/>
            <person name="Mraz A."/>
            <person name="Stam W.T."/>
            <person name="Tice H."/>
            <person name="Bornberg-Bauer E."/>
            <person name="Green P.J."/>
            <person name="Pearson G.A."/>
            <person name="Procaccini G."/>
            <person name="Duarte C.M."/>
            <person name="Schmutz J."/>
            <person name="Reusch T.B.H."/>
            <person name="Van de Peer Y."/>
        </authorList>
    </citation>
    <scope>NUCLEOTIDE SEQUENCE [LARGE SCALE GENOMIC DNA]</scope>
    <source>
        <strain evidence="4">cv. Finnish</strain>
    </source>
</reference>
<protein>
    <submittedName>
        <fullName evidence="3">Uncharacterized protein</fullName>
    </submittedName>
</protein>
<accession>A0A0K9P2S3</accession>
<sequence>MKASLKFCDDEHGPVEGRCKVPITVFGFPFSTGVSAGGDPKSVRFDLSTSFDSFPSVRASYRPNDSFKPFSLVVKSGVGALGSPISAPMSMSAEFNLLHRGHCPAFFLHIKPSFGDFSVIKTTTSFIPSPASSHASGIIGSNDEVENGRSKFNEIPPMRGIDGILSGIDVMVRSVLPIKNKANVKFRWGLRIPTEFHNSYLFGNDETEVGGVGRKQKKPWISPRDLPMLLIRKVSIEYTSQNALLAQEKETGKNQKQKELEVLRAEQETMKRTVDDFRADLDKWKKGGHAMPLEVKGRGGEDGSKSGKIGRRSTTPPAKEDINEELKKALATAAASGGN</sequence>
<gene>
    <name evidence="3" type="ORF">ZOSMA_45G00520</name>
</gene>
<comment type="caution">
    <text evidence="3">The sequence shown here is derived from an EMBL/GenBank/DDBJ whole genome shotgun (WGS) entry which is preliminary data.</text>
</comment>
<evidence type="ECO:0000256" key="2">
    <source>
        <dbReference type="SAM" id="MobiDB-lite"/>
    </source>
</evidence>
<dbReference type="STRING" id="29655.A0A0K9P2S3"/>
<feature type="compositionally biased region" description="Basic and acidic residues" evidence="2">
    <location>
        <begin position="295"/>
        <end position="305"/>
    </location>
</feature>
<evidence type="ECO:0000313" key="4">
    <source>
        <dbReference type="Proteomes" id="UP000036987"/>
    </source>
</evidence>
<dbReference type="OrthoDB" id="1926966at2759"/>
<proteinExistence type="predicted"/>
<keyword evidence="4" id="KW-1185">Reference proteome</keyword>
<dbReference type="OMA" id="AERSNHN"/>
<dbReference type="PANTHER" id="PTHR34285">
    <property type="entry name" value="OS08G0510800 PROTEIN"/>
    <property type="match status" value="1"/>
</dbReference>
<dbReference type="Proteomes" id="UP000036987">
    <property type="component" value="Unassembled WGS sequence"/>
</dbReference>
<dbReference type="EMBL" id="LFYR01001351">
    <property type="protein sequence ID" value="KMZ62510.1"/>
    <property type="molecule type" value="Genomic_DNA"/>
</dbReference>
<dbReference type="PANTHER" id="PTHR34285:SF3">
    <property type="entry name" value="OS08G0510800 PROTEIN"/>
    <property type="match status" value="1"/>
</dbReference>
<feature type="region of interest" description="Disordered" evidence="2">
    <location>
        <begin position="288"/>
        <end position="323"/>
    </location>
</feature>